<organism evidence="1 2">
    <name type="scientific">Rhizobium leguminosarum</name>
    <dbReference type="NCBI Taxonomy" id="384"/>
    <lineage>
        <taxon>Bacteria</taxon>
        <taxon>Pseudomonadati</taxon>
        <taxon>Pseudomonadota</taxon>
        <taxon>Alphaproteobacteria</taxon>
        <taxon>Hyphomicrobiales</taxon>
        <taxon>Rhizobiaceae</taxon>
        <taxon>Rhizobium/Agrobacterium group</taxon>
        <taxon>Rhizobium</taxon>
    </lineage>
</organism>
<reference evidence="1 2" key="1">
    <citation type="submission" date="2019-01" db="EMBL/GenBank/DDBJ databases">
        <title>RHIZO-ID as a novel technology for direct rhizobia identification.</title>
        <authorList>
            <person name="De Meyer S.E."/>
        </authorList>
    </citation>
    <scope>NUCLEOTIDE SEQUENCE [LARGE SCALE GENOMIC DNA]</scope>
    <source>
        <strain evidence="1 2">WSM448</strain>
    </source>
</reference>
<dbReference type="AlphaFoldDB" id="A0A444ICG1"/>
<dbReference type="RefSeq" id="WP_128409657.1">
    <property type="nucleotide sequence ID" value="NZ_SBHX01000004.1"/>
</dbReference>
<proteinExistence type="predicted"/>
<name>A0A444ICG1_RHILE</name>
<protein>
    <submittedName>
        <fullName evidence="1">Uncharacterized protein</fullName>
    </submittedName>
</protein>
<gene>
    <name evidence="1" type="ORF">EHI47_01770</name>
</gene>
<dbReference type="Proteomes" id="UP000283817">
    <property type="component" value="Unassembled WGS sequence"/>
</dbReference>
<comment type="caution">
    <text evidence="1">The sequence shown here is derived from an EMBL/GenBank/DDBJ whole genome shotgun (WGS) entry which is preliminary data.</text>
</comment>
<evidence type="ECO:0000313" key="1">
    <source>
        <dbReference type="EMBL" id="RWX36999.1"/>
    </source>
</evidence>
<dbReference type="EMBL" id="SBHX01000004">
    <property type="protein sequence ID" value="RWX36999.1"/>
    <property type="molecule type" value="Genomic_DNA"/>
</dbReference>
<sequence length="70" mass="7387">MWLKQGDLVIDITGDQFGDWPHGPVFVGKECSWLAAFSGVASGLADYRQLGGSLEVELDASYAALIAAAT</sequence>
<accession>A0A444ICG1</accession>
<evidence type="ECO:0000313" key="2">
    <source>
        <dbReference type="Proteomes" id="UP000283817"/>
    </source>
</evidence>